<evidence type="ECO:0000256" key="1">
    <source>
        <dbReference type="SAM" id="Phobius"/>
    </source>
</evidence>
<evidence type="ECO:0000313" key="2">
    <source>
        <dbReference type="EMBL" id="QDV71744.1"/>
    </source>
</evidence>
<protein>
    <submittedName>
        <fullName evidence="2">Uncharacterized protein</fullName>
    </submittedName>
</protein>
<keyword evidence="1" id="KW-0472">Membrane</keyword>
<feature type="transmembrane region" description="Helical" evidence="1">
    <location>
        <begin position="86"/>
        <end position="108"/>
    </location>
</feature>
<evidence type="ECO:0000313" key="3">
    <source>
        <dbReference type="Proteomes" id="UP000315082"/>
    </source>
</evidence>
<dbReference type="Proteomes" id="UP000315082">
    <property type="component" value="Chromosome"/>
</dbReference>
<sequence length="131" mass="14461">MLTQTHTVDRLIVAEFPVIAKRISQNHLQAEVPSVVVPQVREKPATVVATQIRDLVRRDLNIHLQSGIGFVAVGFMLGVLLHRPLIMHSALGYAAGTLTTVLVARLSMFQRANAVGMKPIMDDCNTLRIDR</sequence>
<keyword evidence="1" id="KW-0812">Transmembrane</keyword>
<dbReference type="AlphaFoldDB" id="A0A518K1Q9"/>
<keyword evidence="3" id="KW-1185">Reference proteome</keyword>
<name>A0A518K1Q9_9BACT</name>
<organism evidence="2 3">
    <name type="scientific">Rosistilla carotiformis</name>
    <dbReference type="NCBI Taxonomy" id="2528017"/>
    <lineage>
        <taxon>Bacteria</taxon>
        <taxon>Pseudomonadati</taxon>
        <taxon>Planctomycetota</taxon>
        <taxon>Planctomycetia</taxon>
        <taxon>Pirellulales</taxon>
        <taxon>Pirellulaceae</taxon>
        <taxon>Rosistilla</taxon>
    </lineage>
</organism>
<reference evidence="2 3" key="1">
    <citation type="submission" date="2019-02" db="EMBL/GenBank/DDBJ databases">
        <title>Deep-cultivation of Planctomycetes and their phenomic and genomic characterization uncovers novel biology.</title>
        <authorList>
            <person name="Wiegand S."/>
            <person name="Jogler M."/>
            <person name="Boedeker C."/>
            <person name="Pinto D."/>
            <person name="Vollmers J."/>
            <person name="Rivas-Marin E."/>
            <person name="Kohn T."/>
            <person name="Peeters S.H."/>
            <person name="Heuer A."/>
            <person name="Rast P."/>
            <person name="Oberbeckmann S."/>
            <person name="Bunk B."/>
            <person name="Jeske O."/>
            <person name="Meyerdierks A."/>
            <person name="Storesund J.E."/>
            <person name="Kallscheuer N."/>
            <person name="Luecker S."/>
            <person name="Lage O.M."/>
            <person name="Pohl T."/>
            <person name="Merkel B.J."/>
            <person name="Hornburger P."/>
            <person name="Mueller R.-W."/>
            <person name="Bruemmer F."/>
            <person name="Labrenz M."/>
            <person name="Spormann A.M."/>
            <person name="Op den Camp H."/>
            <person name="Overmann J."/>
            <person name="Amann R."/>
            <person name="Jetten M.S.M."/>
            <person name="Mascher T."/>
            <person name="Medema M.H."/>
            <person name="Devos D.P."/>
            <person name="Kaster A.-K."/>
            <person name="Ovreas L."/>
            <person name="Rohde M."/>
            <person name="Galperin M.Y."/>
            <person name="Jogler C."/>
        </authorList>
    </citation>
    <scope>NUCLEOTIDE SEQUENCE [LARGE SCALE GENOMIC DNA]</scope>
    <source>
        <strain evidence="2 3">Poly24</strain>
    </source>
</reference>
<feature type="transmembrane region" description="Helical" evidence="1">
    <location>
        <begin position="62"/>
        <end position="80"/>
    </location>
</feature>
<keyword evidence="1" id="KW-1133">Transmembrane helix</keyword>
<accession>A0A518K1Q9</accession>
<gene>
    <name evidence="2" type="ORF">Poly24_54840</name>
</gene>
<dbReference type="KEGG" id="rcf:Poly24_54840"/>
<proteinExistence type="predicted"/>
<dbReference type="EMBL" id="CP036348">
    <property type="protein sequence ID" value="QDV71744.1"/>
    <property type="molecule type" value="Genomic_DNA"/>
</dbReference>